<dbReference type="AlphaFoldDB" id="A0A1B0CC87"/>
<proteinExistence type="predicted"/>
<organism evidence="1 2">
    <name type="scientific">Lutzomyia longipalpis</name>
    <name type="common">Sand fly</name>
    <dbReference type="NCBI Taxonomy" id="7200"/>
    <lineage>
        <taxon>Eukaryota</taxon>
        <taxon>Metazoa</taxon>
        <taxon>Ecdysozoa</taxon>
        <taxon>Arthropoda</taxon>
        <taxon>Hexapoda</taxon>
        <taxon>Insecta</taxon>
        <taxon>Pterygota</taxon>
        <taxon>Neoptera</taxon>
        <taxon>Endopterygota</taxon>
        <taxon>Diptera</taxon>
        <taxon>Nematocera</taxon>
        <taxon>Psychodoidea</taxon>
        <taxon>Psychodidae</taxon>
        <taxon>Lutzomyia</taxon>
        <taxon>Lutzomyia</taxon>
    </lineage>
</organism>
<dbReference type="EnsemblMetazoa" id="LLOJ001867-RA">
    <property type="protein sequence ID" value="LLOJ001867-PA"/>
    <property type="gene ID" value="LLOJ001867"/>
</dbReference>
<evidence type="ECO:0000313" key="2">
    <source>
        <dbReference type="Proteomes" id="UP000092461"/>
    </source>
</evidence>
<evidence type="ECO:0000313" key="1">
    <source>
        <dbReference type="EnsemblMetazoa" id="LLOJ001867-PA"/>
    </source>
</evidence>
<name>A0A1B0CC87_LUTLO</name>
<accession>A0A1B0CC87</accession>
<dbReference type="EMBL" id="AJWK01006222">
    <property type="status" value="NOT_ANNOTATED_CDS"/>
    <property type="molecule type" value="Genomic_DNA"/>
</dbReference>
<protein>
    <submittedName>
        <fullName evidence="1">Uncharacterized protein</fullName>
    </submittedName>
</protein>
<keyword evidence="2" id="KW-1185">Reference proteome</keyword>
<dbReference type="VEuPathDB" id="VectorBase:LLOJ001867"/>
<reference evidence="1" key="1">
    <citation type="submission" date="2020-05" db="UniProtKB">
        <authorList>
            <consortium name="EnsemblMetazoa"/>
        </authorList>
    </citation>
    <scope>IDENTIFICATION</scope>
    <source>
        <strain evidence="1">Jacobina</strain>
    </source>
</reference>
<sequence>MHPAKNDWNTTTCACEKHWKIDVRLRPMDLNLCACGAENTWQNSTQRWTYKHTWVSVCQHDGCSERDVFCGVTHCVSFCTLLLCQMDFLGCTPKVFQITPPTCSIYMHQGRLGNDDERTLSLCNALQQRIGSNRLGRLQWSFRVVWWDMLNTSIYPRL</sequence>
<dbReference type="Proteomes" id="UP000092461">
    <property type="component" value="Unassembled WGS sequence"/>
</dbReference>